<keyword evidence="4 6" id="KW-1133">Transmembrane helix</keyword>
<comment type="subcellular location">
    <subcellularLocation>
        <location evidence="1">Cell membrane</location>
        <topology evidence="1">Multi-pass membrane protein</topology>
    </subcellularLocation>
</comment>
<sequence>MNKTRTANGNKKRQRSAIVLLMTMVLLGVFPLDVLLPSFPALAEHFQNKPSDIAFSISLFAIGISLSQLLIGPLSDIVGRKGLLISGMVVSIAGATGCVFSTEYMWFLIFRMVQAIGCGCFVLSQALVQDMFEGKERDQLRILMITASGIFISISPLLGSVLQQLFDWPGSFFLFIVLALGVLSIAYFLLDNHHVNSHPKEDIFCAYRRVLSNRSFVGYWLIAAIAFACHFSFIVISPLIFMDQLQLSTYEFSLALLLYGAAYIAGGIVARILANRLAPKVQIVLGLALIFCSGLLMLFFSSTFELSTMTVLIPMIVCTTGTTICRPIATSKAMDVFPENAGTAASAGNTLIFILGGLISALINMSTDNPQMTLALAFLLLSTAALVLNSLISRRLELLNVG</sequence>
<dbReference type="InterPro" id="IPR011701">
    <property type="entry name" value="MFS"/>
</dbReference>
<dbReference type="CDD" id="cd17320">
    <property type="entry name" value="MFS_MdfA_MDR_like"/>
    <property type="match status" value="1"/>
</dbReference>
<feature type="transmembrane region" description="Helical" evidence="6">
    <location>
        <begin position="375"/>
        <end position="392"/>
    </location>
</feature>
<comment type="caution">
    <text evidence="8">The sequence shown here is derived from an EMBL/GenBank/DDBJ whole genome shotgun (WGS) entry which is preliminary data.</text>
</comment>
<feature type="domain" description="Major facilitator superfamily (MFS) profile" evidence="7">
    <location>
        <begin position="17"/>
        <end position="397"/>
    </location>
</feature>
<dbReference type="InterPro" id="IPR020846">
    <property type="entry name" value="MFS_dom"/>
</dbReference>
<feature type="transmembrane region" description="Helical" evidence="6">
    <location>
        <begin position="281"/>
        <end position="300"/>
    </location>
</feature>
<feature type="transmembrane region" description="Helical" evidence="6">
    <location>
        <begin position="53"/>
        <end position="71"/>
    </location>
</feature>
<reference evidence="8 9" key="1">
    <citation type="journal article" date="2020" name="Front. Microbiol.">
        <title>Genetic Organization of the aprX-lipA2 Operon Affects the Proteolytic Potential of Pseudomonas Species in Milk.</title>
        <authorList>
            <person name="Maier C."/>
            <person name="Huptas C."/>
            <person name="von Neubeck M."/>
            <person name="Scherer S."/>
            <person name="Wenning M."/>
            <person name="Lucking G."/>
        </authorList>
    </citation>
    <scope>NUCLEOTIDE SEQUENCE [LARGE SCALE GENOMIC DNA]</scope>
    <source>
        <strain evidence="8 9">WS 4997</strain>
    </source>
</reference>
<dbReference type="InterPro" id="IPR050189">
    <property type="entry name" value="MFS_Efflux_Transporters"/>
</dbReference>
<evidence type="ECO:0000256" key="2">
    <source>
        <dbReference type="ARBA" id="ARBA00022475"/>
    </source>
</evidence>
<evidence type="ECO:0000256" key="3">
    <source>
        <dbReference type="ARBA" id="ARBA00022692"/>
    </source>
</evidence>
<proteinExistence type="predicted"/>
<dbReference type="SUPFAM" id="SSF103473">
    <property type="entry name" value="MFS general substrate transporter"/>
    <property type="match status" value="1"/>
</dbReference>
<dbReference type="InterPro" id="IPR036259">
    <property type="entry name" value="MFS_trans_sf"/>
</dbReference>
<keyword evidence="5 6" id="KW-0472">Membrane</keyword>
<feature type="transmembrane region" description="Helical" evidence="6">
    <location>
        <begin position="252"/>
        <end position="274"/>
    </location>
</feature>
<dbReference type="AlphaFoldDB" id="A0A7Y1PYA6"/>
<feature type="transmembrane region" description="Helical" evidence="6">
    <location>
        <begin position="83"/>
        <end position="102"/>
    </location>
</feature>
<evidence type="ECO:0000256" key="6">
    <source>
        <dbReference type="SAM" id="Phobius"/>
    </source>
</evidence>
<feature type="transmembrane region" description="Helical" evidence="6">
    <location>
        <begin position="341"/>
        <end position="363"/>
    </location>
</feature>
<evidence type="ECO:0000256" key="1">
    <source>
        <dbReference type="ARBA" id="ARBA00004651"/>
    </source>
</evidence>
<dbReference type="GO" id="GO:0005886">
    <property type="term" value="C:plasma membrane"/>
    <property type="evidence" value="ECO:0007669"/>
    <property type="project" value="UniProtKB-SubCell"/>
</dbReference>
<dbReference type="Gene3D" id="1.20.1720.10">
    <property type="entry name" value="Multidrug resistance protein D"/>
    <property type="match status" value="1"/>
</dbReference>
<feature type="transmembrane region" description="Helical" evidence="6">
    <location>
        <begin position="140"/>
        <end position="162"/>
    </location>
</feature>
<feature type="transmembrane region" description="Helical" evidence="6">
    <location>
        <begin position="108"/>
        <end position="128"/>
    </location>
</feature>
<protein>
    <submittedName>
        <fullName evidence="8">Multidrug effflux MFS transporter</fullName>
    </submittedName>
</protein>
<organism evidence="8 9">
    <name type="scientific">Pseudomonas lactis</name>
    <dbReference type="NCBI Taxonomy" id="1615674"/>
    <lineage>
        <taxon>Bacteria</taxon>
        <taxon>Pseudomonadati</taxon>
        <taxon>Pseudomonadota</taxon>
        <taxon>Gammaproteobacteria</taxon>
        <taxon>Pseudomonadales</taxon>
        <taxon>Pseudomonadaceae</taxon>
        <taxon>Pseudomonas</taxon>
    </lineage>
</organism>
<evidence type="ECO:0000259" key="7">
    <source>
        <dbReference type="PROSITE" id="PS50850"/>
    </source>
</evidence>
<evidence type="ECO:0000313" key="9">
    <source>
        <dbReference type="Proteomes" id="UP000583279"/>
    </source>
</evidence>
<gene>
    <name evidence="8" type="ORF">HBO18_10260</name>
</gene>
<keyword evidence="3 6" id="KW-0812">Transmembrane</keyword>
<dbReference type="Proteomes" id="UP000583279">
    <property type="component" value="Unassembled WGS sequence"/>
</dbReference>
<dbReference type="Pfam" id="PF07690">
    <property type="entry name" value="MFS_1"/>
    <property type="match status" value="1"/>
</dbReference>
<dbReference type="GO" id="GO:0022857">
    <property type="term" value="F:transmembrane transporter activity"/>
    <property type="evidence" value="ECO:0007669"/>
    <property type="project" value="InterPro"/>
</dbReference>
<dbReference type="PANTHER" id="PTHR43124">
    <property type="entry name" value="PURINE EFFLUX PUMP PBUE"/>
    <property type="match status" value="1"/>
</dbReference>
<keyword evidence="2" id="KW-1003">Cell membrane</keyword>
<feature type="transmembrane region" description="Helical" evidence="6">
    <location>
        <begin position="217"/>
        <end position="240"/>
    </location>
</feature>
<dbReference type="PANTHER" id="PTHR43124:SF3">
    <property type="entry name" value="CHLORAMPHENICOL EFFLUX PUMP RV0191"/>
    <property type="match status" value="1"/>
</dbReference>
<dbReference type="PROSITE" id="PS50850">
    <property type="entry name" value="MFS"/>
    <property type="match status" value="1"/>
</dbReference>
<accession>A0A7Y1PYA6</accession>
<dbReference type="PROSITE" id="PS00216">
    <property type="entry name" value="SUGAR_TRANSPORT_1"/>
    <property type="match status" value="1"/>
</dbReference>
<name>A0A7Y1PYA6_9PSED</name>
<feature type="transmembrane region" description="Helical" evidence="6">
    <location>
        <begin position="306"/>
        <end position="329"/>
    </location>
</feature>
<evidence type="ECO:0000256" key="4">
    <source>
        <dbReference type="ARBA" id="ARBA00022989"/>
    </source>
</evidence>
<dbReference type="EMBL" id="JAAQYK010000003">
    <property type="protein sequence ID" value="NNA44512.1"/>
    <property type="molecule type" value="Genomic_DNA"/>
</dbReference>
<dbReference type="InterPro" id="IPR005829">
    <property type="entry name" value="Sugar_transporter_CS"/>
</dbReference>
<feature type="transmembrane region" description="Helical" evidence="6">
    <location>
        <begin position="168"/>
        <end position="190"/>
    </location>
</feature>
<evidence type="ECO:0000256" key="5">
    <source>
        <dbReference type="ARBA" id="ARBA00023136"/>
    </source>
</evidence>
<evidence type="ECO:0000313" key="8">
    <source>
        <dbReference type="EMBL" id="NNA44512.1"/>
    </source>
</evidence>
<dbReference type="RefSeq" id="WP_169855674.1">
    <property type="nucleotide sequence ID" value="NZ_JAAQYK010000003.1"/>
</dbReference>